<dbReference type="GO" id="GO:0003677">
    <property type="term" value="F:DNA binding"/>
    <property type="evidence" value="ECO:0007669"/>
    <property type="project" value="InterPro"/>
</dbReference>
<dbReference type="PROSITE" id="PS50943">
    <property type="entry name" value="HTH_CROC1"/>
    <property type="match status" value="1"/>
</dbReference>
<dbReference type="Proteomes" id="UP000269352">
    <property type="component" value="Unassembled WGS sequence"/>
</dbReference>
<dbReference type="Pfam" id="PF01381">
    <property type="entry name" value="HTH_3"/>
    <property type="match status" value="1"/>
</dbReference>
<evidence type="ECO:0000259" key="1">
    <source>
        <dbReference type="PROSITE" id="PS50943"/>
    </source>
</evidence>
<dbReference type="SMART" id="SM00530">
    <property type="entry name" value="HTH_XRE"/>
    <property type="match status" value="1"/>
</dbReference>
<organism evidence="2 3">
    <name type="scientific">Termititenax aidoneus</name>
    <dbReference type="NCBI Taxonomy" id="2218524"/>
    <lineage>
        <taxon>Bacteria</taxon>
        <taxon>Bacillati</taxon>
        <taxon>Candidatus Margulisiibacteriota</taxon>
        <taxon>Candidatus Termititenacia</taxon>
        <taxon>Candidatus Termititenacales</taxon>
        <taxon>Candidatus Termititenacaceae</taxon>
        <taxon>Candidatus Termititenax</taxon>
    </lineage>
</organism>
<dbReference type="EMBL" id="BGZN01000003">
    <property type="protein sequence ID" value="GBR72863.1"/>
    <property type="molecule type" value="Genomic_DNA"/>
</dbReference>
<dbReference type="SUPFAM" id="SSF47413">
    <property type="entry name" value="lambda repressor-like DNA-binding domains"/>
    <property type="match status" value="1"/>
</dbReference>
<dbReference type="InterPro" id="IPR010982">
    <property type="entry name" value="Lambda_DNA-bd_dom_sf"/>
</dbReference>
<keyword evidence="3" id="KW-1185">Reference proteome</keyword>
<gene>
    <name evidence="2" type="ORF">NO1_0320</name>
</gene>
<evidence type="ECO:0000313" key="3">
    <source>
        <dbReference type="Proteomes" id="UP000269352"/>
    </source>
</evidence>
<dbReference type="AlphaFoldDB" id="A0A388T9U1"/>
<dbReference type="CDD" id="cd00093">
    <property type="entry name" value="HTH_XRE"/>
    <property type="match status" value="1"/>
</dbReference>
<protein>
    <submittedName>
        <fullName evidence="2">XRE family transcriptional regulators</fullName>
    </submittedName>
</protein>
<feature type="domain" description="HTH cro/C1-type" evidence="1">
    <location>
        <begin position="15"/>
        <end position="70"/>
    </location>
</feature>
<accession>A0A388T9U1</accession>
<reference evidence="2 3" key="1">
    <citation type="journal article" date="2019" name="ISME J.">
        <title>Genome analyses of uncultured TG2/ZB3 bacteria in 'Margulisbacteria' specifically attached to ectosymbiotic spirochetes of protists in the termite gut.</title>
        <authorList>
            <person name="Utami Y.D."/>
            <person name="Kuwahara H."/>
            <person name="Igai K."/>
            <person name="Murakami T."/>
            <person name="Sugaya K."/>
            <person name="Morikawa T."/>
            <person name="Nagura Y."/>
            <person name="Yuki M."/>
            <person name="Deevong P."/>
            <person name="Inoue T."/>
            <person name="Kihara K."/>
            <person name="Lo N."/>
            <person name="Yamada A."/>
            <person name="Ohkuma M."/>
            <person name="Hongoh Y."/>
        </authorList>
    </citation>
    <scope>NUCLEOTIDE SEQUENCE [LARGE SCALE GENOMIC DNA]</scope>
    <source>
        <strain evidence="2">NkOx7-01</strain>
    </source>
</reference>
<sequence length="112" mass="12950">MGDLSQLKTHIGQLLKELRVSQKLTIQDAALGLDMAFPNYLYLEKGQKGAPKLETLFKLAEFYGVPLDYFFKDFDKPHKKNLTELKLLTEFRKLNPEKRNISLRLLRALRAG</sequence>
<proteinExistence type="predicted"/>
<dbReference type="InterPro" id="IPR001387">
    <property type="entry name" value="Cro/C1-type_HTH"/>
</dbReference>
<name>A0A388T9U1_TERA1</name>
<comment type="caution">
    <text evidence="2">The sequence shown here is derived from an EMBL/GenBank/DDBJ whole genome shotgun (WGS) entry which is preliminary data.</text>
</comment>
<dbReference type="Gene3D" id="1.10.260.40">
    <property type="entry name" value="lambda repressor-like DNA-binding domains"/>
    <property type="match status" value="1"/>
</dbReference>
<evidence type="ECO:0000313" key="2">
    <source>
        <dbReference type="EMBL" id="GBR72863.1"/>
    </source>
</evidence>